<sequence>MPFSPSRRDACRTVTVSRDKESGDRQLLHKLCVARNTDKSTGNLLINNIKLFVKHIGRFELEPTSQPGLAWTIQSTLHPAKKQQILANTPSNLGFHFFTWEPKVHYNVCEWLETVTSICDCLGLVDLGDSDWSGLKIVHQINQCIKQCLQIVDTMYHAVSQDSVFNKAMGPAVSEDSESNKQMYPAVSKEGNDCIREYPIRHQDQVGIIRPIAILWSEDYDNVIIRSKTEVEDTCCELIRLRSEGLGVSTARLAGGSGGPEKAGDGSRQHHARLQKALNSL</sequence>
<comment type="caution">
    <text evidence="2">The sequence shown here is derived from an EMBL/GenBank/DDBJ whole genome shotgun (WGS) entry which is preliminary data.</text>
</comment>
<protein>
    <submittedName>
        <fullName evidence="2">Uncharacterized protein</fullName>
    </submittedName>
</protein>
<dbReference type="AlphaFoldDB" id="A0AAE1AVD4"/>
<evidence type="ECO:0000256" key="1">
    <source>
        <dbReference type="SAM" id="MobiDB-lite"/>
    </source>
</evidence>
<reference evidence="2" key="1">
    <citation type="journal article" date="2023" name="G3 (Bethesda)">
        <title>A reference genome for the long-term kleptoplast-retaining sea slug Elysia crispata morphotype clarki.</title>
        <authorList>
            <person name="Eastman K.E."/>
            <person name="Pendleton A.L."/>
            <person name="Shaikh M.A."/>
            <person name="Suttiyut T."/>
            <person name="Ogas R."/>
            <person name="Tomko P."/>
            <person name="Gavelis G."/>
            <person name="Widhalm J.R."/>
            <person name="Wisecaver J.H."/>
        </authorList>
    </citation>
    <scope>NUCLEOTIDE SEQUENCE</scope>
    <source>
        <strain evidence="2">ECLA1</strain>
    </source>
</reference>
<evidence type="ECO:0000313" key="2">
    <source>
        <dbReference type="EMBL" id="KAK3793602.1"/>
    </source>
</evidence>
<evidence type="ECO:0000313" key="3">
    <source>
        <dbReference type="Proteomes" id="UP001283361"/>
    </source>
</evidence>
<gene>
    <name evidence="2" type="ORF">RRG08_019205</name>
</gene>
<dbReference type="Proteomes" id="UP001283361">
    <property type="component" value="Unassembled WGS sequence"/>
</dbReference>
<keyword evidence="3" id="KW-1185">Reference proteome</keyword>
<feature type="region of interest" description="Disordered" evidence="1">
    <location>
        <begin position="250"/>
        <end position="269"/>
    </location>
</feature>
<name>A0AAE1AVD4_9GAST</name>
<organism evidence="2 3">
    <name type="scientific">Elysia crispata</name>
    <name type="common">lettuce slug</name>
    <dbReference type="NCBI Taxonomy" id="231223"/>
    <lineage>
        <taxon>Eukaryota</taxon>
        <taxon>Metazoa</taxon>
        <taxon>Spiralia</taxon>
        <taxon>Lophotrochozoa</taxon>
        <taxon>Mollusca</taxon>
        <taxon>Gastropoda</taxon>
        <taxon>Heterobranchia</taxon>
        <taxon>Euthyneura</taxon>
        <taxon>Panpulmonata</taxon>
        <taxon>Sacoglossa</taxon>
        <taxon>Placobranchoidea</taxon>
        <taxon>Plakobranchidae</taxon>
        <taxon>Elysia</taxon>
    </lineage>
</organism>
<dbReference type="EMBL" id="JAWDGP010001203">
    <property type="protein sequence ID" value="KAK3793602.1"/>
    <property type="molecule type" value="Genomic_DNA"/>
</dbReference>
<proteinExistence type="predicted"/>
<accession>A0AAE1AVD4</accession>